<protein>
    <submittedName>
        <fullName evidence="2">Unnamed protein product</fullName>
    </submittedName>
</protein>
<accession>A0ABQ6LBG0</accession>
<keyword evidence="3" id="KW-1185">Reference proteome</keyword>
<reference evidence="2" key="1">
    <citation type="submission" date="2023-04" db="EMBL/GenBank/DDBJ databases">
        <title>Aspergillus oryzae var. brunneus NBRC 4377.</title>
        <authorList>
            <person name="Ichikawa N."/>
            <person name="Sato H."/>
            <person name="Tonouchi N."/>
        </authorList>
    </citation>
    <scope>NUCLEOTIDE SEQUENCE</scope>
    <source>
        <strain evidence="2">NBRC 4377</strain>
    </source>
</reference>
<organism evidence="2 3">
    <name type="scientific">Aspergillus oryzae var. brunneus</name>
    <dbReference type="NCBI Taxonomy" id="332754"/>
    <lineage>
        <taxon>Eukaryota</taxon>
        <taxon>Fungi</taxon>
        <taxon>Dikarya</taxon>
        <taxon>Ascomycota</taxon>
        <taxon>Pezizomycotina</taxon>
        <taxon>Eurotiomycetes</taxon>
        <taxon>Eurotiomycetidae</taxon>
        <taxon>Eurotiales</taxon>
        <taxon>Aspergillaceae</taxon>
        <taxon>Aspergillus</taxon>
        <taxon>Aspergillus subgen. Circumdati</taxon>
    </lineage>
</organism>
<evidence type="ECO:0000313" key="3">
    <source>
        <dbReference type="Proteomes" id="UP001165189"/>
    </source>
</evidence>
<evidence type="ECO:0000256" key="1">
    <source>
        <dbReference type="SAM" id="MobiDB-lite"/>
    </source>
</evidence>
<sequence length="143" mass="14942">MESDVPDILWFSDRICAQAAMDAPSAESIATASSHAVVNVRPEAYHAVGLGSATGSAMGHKCSPSFVRGGSSEEQFDWTSNVANVPAEPNALAGLGPDSPKTSSTGSPEAMATLPLSVDLVDPSNGFLLTYCKPHRHIQLKFV</sequence>
<dbReference type="EMBL" id="BSYB01000054">
    <property type="protein sequence ID" value="GMG52047.1"/>
    <property type="molecule type" value="Genomic_DNA"/>
</dbReference>
<gene>
    <name evidence="2" type="ORF">Aory05_001046100</name>
</gene>
<feature type="region of interest" description="Disordered" evidence="1">
    <location>
        <begin position="87"/>
        <end position="110"/>
    </location>
</feature>
<comment type="caution">
    <text evidence="2">The sequence shown here is derived from an EMBL/GenBank/DDBJ whole genome shotgun (WGS) entry which is preliminary data.</text>
</comment>
<dbReference type="Proteomes" id="UP001165189">
    <property type="component" value="Unassembled WGS sequence"/>
</dbReference>
<proteinExistence type="predicted"/>
<evidence type="ECO:0000313" key="2">
    <source>
        <dbReference type="EMBL" id="GMG52047.1"/>
    </source>
</evidence>
<name>A0ABQ6LBG0_ASPOZ</name>